<dbReference type="EMBL" id="CP136864">
    <property type="protein sequence ID" value="WOJ92080.1"/>
    <property type="molecule type" value="Genomic_DNA"/>
</dbReference>
<feature type="chain" id="PRO_5046841990" evidence="1">
    <location>
        <begin position="22"/>
        <end position="264"/>
    </location>
</feature>
<protein>
    <submittedName>
        <fullName evidence="2">Transporter</fullName>
    </submittedName>
</protein>
<sequence>MNKLTTFAVMALLFPLSALQAAEDSTDLAKKLANPVAALISVPIQANYDDGFGADDGSVLRVNVQPVIPISLNKDWNLISRTILPLIDQTDVPSSRQGESGVGDVVQSLFFSPVEASKSGWILGAGPVFLLPTASDDALGADKWGAGPTGIALKQTGPWTYGVLVNHIESFAGSGDQDVSATFLQPFLTYITGTQTTFALNTESTYDWGAQQWSTPINLNVAQLLRVGGQMLQVGAGARYWAESPRGGAEGWGLRLNLTLLFPK</sequence>
<keyword evidence="1" id="KW-0732">Signal</keyword>
<dbReference type="RefSeq" id="WP_407346655.1">
    <property type="nucleotide sequence ID" value="NZ_CP136864.1"/>
</dbReference>
<name>A0ABZ0HYV4_9GAMM</name>
<feature type="signal peptide" evidence="1">
    <location>
        <begin position="1"/>
        <end position="21"/>
    </location>
</feature>
<gene>
    <name evidence="2" type="ORF">R0135_09805</name>
</gene>
<organism evidence="2 3">
    <name type="scientific">Congregibacter variabilis</name>
    <dbReference type="NCBI Taxonomy" id="3081200"/>
    <lineage>
        <taxon>Bacteria</taxon>
        <taxon>Pseudomonadati</taxon>
        <taxon>Pseudomonadota</taxon>
        <taxon>Gammaproteobacteria</taxon>
        <taxon>Cellvibrionales</taxon>
        <taxon>Halieaceae</taxon>
        <taxon>Congregibacter</taxon>
    </lineage>
</organism>
<evidence type="ECO:0000256" key="1">
    <source>
        <dbReference type="SAM" id="SignalP"/>
    </source>
</evidence>
<proteinExistence type="predicted"/>
<evidence type="ECO:0000313" key="3">
    <source>
        <dbReference type="Proteomes" id="UP001626537"/>
    </source>
</evidence>
<evidence type="ECO:0000313" key="2">
    <source>
        <dbReference type="EMBL" id="WOJ92080.1"/>
    </source>
</evidence>
<accession>A0ABZ0HYV4</accession>
<keyword evidence="3" id="KW-1185">Reference proteome</keyword>
<reference evidence="2 3" key="1">
    <citation type="submission" date="2023-10" db="EMBL/GenBank/DDBJ databases">
        <title>Two novel species belonging to the OM43/NOR5 clade.</title>
        <authorList>
            <person name="Park M."/>
        </authorList>
    </citation>
    <scope>NUCLEOTIDE SEQUENCE [LARGE SCALE GENOMIC DNA]</scope>
    <source>
        <strain evidence="2 3">IMCC43200</strain>
    </source>
</reference>
<dbReference type="Proteomes" id="UP001626537">
    <property type="component" value="Chromosome"/>
</dbReference>